<evidence type="ECO:0000313" key="5">
    <source>
        <dbReference type="EMBL" id="MBC6467303.1"/>
    </source>
</evidence>
<reference evidence="5 6" key="1">
    <citation type="submission" date="2020-06" db="EMBL/GenBank/DDBJ databases">
        <title>Actinomadura xiongansis sp. nov., isolated from soil of Baiyangdian.</title>
        <authorList>
            <person name="Zhang X."/>
        </authorList>
    </citation>
    <scope>NUCLEOTIDE SEQUENCE [LARGE SCALE GENOMIC DNA]</scope>
    <source>
        <strain evidence="5 6">HBUM206468</strain>
    </source>
</reference>
<dbReference type="SUPFAM" id="SSF52317">
    <property type="entry name" value="Class I glutamine amidotransferase-like"/>
    <property type="match status" value="1"/>
</dbReference>
<comment type="caution">
    <text evidence="5">The sequence shown here is derived from an EMBL/GenBank/DDBJ whole genome shotgun (WGS) entry which is preliminary data.</text>
</comment>
<dbReference type="Gene3D" id="1.10.10.60">
    <property type="entry name" value="Homeodomain-like"/>
    <property type="match status" value="1"/>
</dbReference>
<evidence type="ECO:0000256" key="3">
    <source>
        <dbReference type="ARBA" id="ARBA00023163"/>
    </source>
</evidence>
<dbReference type="PROSITE" id="PS00041">
    <property type="entry name" value="HTH_ARAC_FAMILY_1"/>
    <property type="match status" value="1"/>
</dbReference>
<dbReference type="InterPro" id="IPR018060">
    <property type="entry name" value="HTH_AraC"/>
</dbReference>
<dbReference type="RefSeq" id="WP_187244316.1">
    <property type="nucleotide sequence ID" value="NZ_BAAAOK010000005.1"/>
</dbReference>
<dbReference type="Pfam" id="PF01965">
    <property type="entry name" value="DJ-1_PfpI"/>
    <property type="match status" value="1"/>
</dbReference>
<dbReference type="PROSITE" id="PS01124">
    <property type="entry name" value="HTH_ARAC_FAMILY_2"/>
    <property type="match status" value="1"/>
</dbReference>
<proteinExistence type="predicted"/>
<dbReference type="InterPro" id="IPR002818">
    <property type="entry name" value="DJ-1/PfpI"/>
</dbReference>
<organism evidence="5 6">
    <name type="scientific">Actinomadura alba</name>
    <dbReference type="NCBI Taxonomy" id="406431"/>
    <lineage>
        <taxon>Bacteria</taxon>
        <taxon>Bacillati</taxon>
        <taxon>Actinomycetota</taxon>
        <taxon>Actinomycetes</taxon>
        <taxon>Streptosporangiales</taxon>
        <taxon>Thermomonosporaceae</taxon>
        <taxon>Actinomadura</taxon>
    </lineage>
</organism>
<dbReference type="SUPFAM" id="SSF46689">
    <property type="entry name" value="Homeodomain-like"/>
    <property type="match status" value="2"/>
</dbReference>
<evidence type="ECO:0000256" key="2">
    <source>
        <dbReference type="ARBA" id="ARBA00023125"/>
    </source>
</evidence>
<evidence type="ECO:0000256" key="1">
    <source>
        <dbReference type="ARBA" id="ARBA00023015"/>
    </source>
</evidence>
<sequence>MRSRTVVVAAYDRAELADIACVTSAFGLAGRFRAAEPYDVVVTSPTGADLCCSTGLVLRAQAAISEVEQCDTLIVAGGDGHTEAAEDQLLLRHVQRLARGARRVASVCTGATVLASAGLLDGHRATTHWFYADQLAQRYPTVRVDAGPVYIREGRISTSGGVIASLDLTLAFIEEDHGAEVARWVAMGMVTYLQRSGGQDQLSVFTTATRPNDTALREVIDYVLSKPDGDLRVPALADRVHLSPRQLSRIFHEQLGETPAAAVRRIRIELAARLLTTTDRSVADIARHCGFGTTESLRRAFQARYGASPHAYRDGQRTHDARRFLER</sequence>
<keyword evidence="2" id="KW-0238">DNA-binding</keyword>
<dbReference type="InterPro" id="IPR018062">
    <property type="entry name" value="HTH_AraC-typ_CS"/>
</dbReference>
<keyword evidence="3" id="KW-0804">Transcription</keyword>
<protein>
    <submittedName>
        <fullName evidence="5">Helix-turn-helix domain-containing protein</fullName>
    </submittedName>
</protein>
<dbReference type="Pfam" id="PF12833">
    <property type="entry name" value="HTH_18"/>
    <property type="match status" value="1"/>
</dbReference>
<dbReference type="Proteomes" id="UP000805614">
    <property type="component" value="Unassembled WGS sequence"/>
</dbReference>
<dbReference type="InterPro" id="IPR009057">
    <property type="entry name" value="Homeodomain-like_sf"/>
</dbReference>
<dbReference type="Gene3D" id="3.40.50.880">
    <property type="match status" value="1"/>
</dbReference>
<dbReference type="InterPro" id="IPR029062">
    <property type="entry name" value="Class_I_gatase-like"/>
</dbReference>
<dbReference type="InterPro" id="IPR052158">
    <property type="entry name" value="INH-QAR"/>
</dbReference>
<dbReference type="EMBL" id="JABVEC010000012">
    <property type="protein sequence ID" value="MBC6467303.1"/>
    <property type="molecule type" value="Genomic_DNA"/>
</dbReference>
<dbReference type="PANTHER" id="PTHR43130">
    <property type="entry name" value="ARAC-FAMILY TRANSCRIPTIONAL REGULATOR"/>
    <property type="match status" value="1"/>
</dbReference>
<evidence type="ECO:0000313" key="6">
    <source>
        <dbReference type="Proteomes" id="UP000805614"/>
    </source>
</evidence>
<gene>
    <name evidence="5" type="ORF">HKK74_17625</name>
</gene>
<name>A0ABR7LR32_9ACTN</name>
<accession>A0ABR7LR32</accession>
<dbReference type="SMART" id="SM00342">
    <property type="entry name" value="HTH_ARAC"/>
    <property type="match status" value="1"/>
</dbReference>
<dbReference type="CDD" id="cd03137">
    <property type="entry name" value="GATase1_AraC_1"/>
    <property type="match status" value="1"/>
</dbReference>
<keyword evidence="6" id="KW-1185">Reference proteome</keyword>
<evidence type="ECO:0000259" key="4">
    <source>
        <dbReference type="PROSITE" id="PS01124"/>
    </source>
</evidence>
<keyword evidence="1" id="KW-0805">Transcription regulation</keyword>
<dbReference type="PANTHER" id="PTHR43130:SF3">
    <property type="entry name" value="HTH-TYPE TRANSCRIPTIONAL REGULATOR RV1931C"/>
    <property type="match status" value="1"/>
</dbReference>
<feature type="domain" description="HTH araC/xylS-type" evidence="4">
    <location>
        <begin position="217"/>
        <end position="315"/>
    </location>
</feature>